<feature type="signal peptide" evidence="1">
    <location>
        <begin position="1"/>
        <end position="19"/>
    </location>
</feature>
<evidence type="ECO:0000313" key="3">
    <source>
        <dbReference type="EMBL" id="SHK56630.1"/>
    </source>
</evidence>
<dbReference type="EMBL" id="FQZX01000003">
    <property type="protein sequence ID" value="SHK56630.1"/>
    <property type="molecule type" value="Genomic_DNA"/>
</dbReference>
<dbReference type="SUPFAM" id="SSF51338">
    <property type="entry name" value="Composite domain of metallo-dependent hydrolases"/>
    <property type="match status" value="1"/>
</dbReference>
<dbReference type="InterPro" id="IPR011059">
    <property type="entry name" value="Metal-dep_hydrolase_composite"/>
</dbReference>
<evidence type="ECO:0000259" key="2">
    <source>
        <dbReference type="Pfam" id="PF01979"/>
    </source>
</evidence>
<accession>A0A1M6TI60</accession>
<dbReference type="PANTHER" id="PTHR43135:SF3">
    <property type="entry name" value="ALPHA-D-RIBOSE 1-METHYLPHOSPHONATE 5-TRIPHOSPHATE DIPHOSPHATASE"/>
    <property type="match status" value="1"/>
</dbReference>
<organism evidence="3 4">
    <name type="scientific">Maribacter aquivivus</name>
    <dbReference type="NCBI Taxonomy" id="228958"/>
    <lineage>
        <taxon>Bacteria</taxon>
        <taxon>Pseudomonadati</taxon>
        <taxon>Bacteroidota</taxon>
        <taxon>Flavobacteriia</taxon>
        <taxon>Flavobacteriales</taxon>
        <taxon>Flavobacteriaceae</taxon>
        <taxon>Maribacter</taxon>
    </lineage>
</organism>
<dbReference type="AlphaFoldDB" id="A0A1M6TI60"/>
<gene>
    <name evidence="3" type="ORF">SAMN04488007_3236</name>
</gene>
<keyword evidence="4" id="KW-1185">Reference proteome</keyword>
<evidence type="ECO:0000313" key="4">
    <source>
        <dbReference type="Proteomes" id="UP000184314"/>
    </source>
</evidence>
<proteinExistence type="predicted"/>
<dbReference type="GO" id="GO:0016810">
    <property type="term" value="F:hydrolase activity, acting on carbon-nitrogen (but not peptide) bonds"/>
    <property type="evidence" value="ECO:0007669"/>
    <property type="project" value="InterPro"/>
</dbReference>
<dbReference type="RefSeq" id="WP_073246121.1">
    <property type="nucleotide sequence ID" value="NZ_FQZX01000003.1"/>
</dbReference>
<dbReference type="Proteomes" id="UP000184314">
    <property type="component" value="Unassembled WGS sequence"/>
</dbReference>
<dbReference type="PANTHER" id="PTHR43135">
    <property type="entry name" value="ALPHA-D-RIBOSE 1-METHYLPHOSPHONATE 5-TRIPHOSPHATE DIPHOSPHATASE"/>
    <property type="match status" value="1"/>
</dbReference>
<dbReference type="OrthoDB" id="783596at2"/>
<dbReference type="InterPro" id="IPR051781">
    <property type="entry name" value="Metallo-dep_Hydrolase"/>
</dbReference>
<evidence type="ECO:0000256" key="1">
    <source>
        <dbReference type="SAM" id="SignalP"/>
    </source>
</evidence>
<keyword evidence="1" id="KW-0732">Signal</keyword>
<feature type="chain" id="PRO_5013020020" evidence="1">
    <location>
        <begin position="20"/>
        <end position="430"/>
    </location>
</feature>
<sequence length="430" mass="47144">MKKFITLIIAIGLVIPSMAQQTPGAKQTDAITIEGATAHLGNGEVIQSSLIMFEDGKITFVGDSKMRIARKGKVIDATGKHVYPGFIAPAKTLGLVEIDAVRASNDEDEIGDFIPHVRSLIAYNAESKVVESMRPNGVLIAQIAPTGGRISGTSSIVQFDAWNWEDAAIKVDDGVHLNWPTTFKQGRWWAGEDPGYQPNKDYSKQIEEVTSFFKNASAYGKSTPKEVNPAYAAMQGVFDGSQKLYVHADDEKQIIDAINTLKSYGAKEVVLIGGYHAYKIPEFLKSNNIPVLVQYTHNLPVFDDDDYDLPYKLPKLLVDAGLLVGIQNSDAENFQTRNLPFYAGQAAQQGLDKETAVQLLTGNTAKILGIDDMYGTLENGKSATLFISEGDALDMAGNQLTHVFIDGRTVSLETHQTELWKRYMGKYEGK</sequence>
<reference evidence="4" key="1">
    <citation type="submission" date="2016-11" db="EMBL/GenBank/DDBJ databases">
        <authorList>
            <person name="Varghese N."/>
            <person name="Submissions S."/>
        </authorList>
    </citation>
    <scope>NUCLEOTIDE SEQUENCE [LARGE SCALE GENOMIC DNA]</scope>
    <source>
        <strain evidence="4">DSM 16478</strain>
    </source>
</reference>
<dbReference type="Pfam" id="PF01979">
    <property type="entry name" value="Amidohydro_1"/>
    <property type="match status" value="1"/>
</dbReference>
<protein>
    <submittedName>
        <fullName evidence="3">Imidazolonepropionase</fullName>
    </submittedName>
</protein>
<dbReference type="InterPro" id="IPR032466">
    <property type="entry name" value="Metal_Hydrolase"/>
</dbReference>
<dbReference type="SUPFAM" id="SSF51556">
    <property type="entry name" value="Metallo-dependent hydrolases"/>
    <property type="match status" value="1"/>
</dbReference>
<name>A0A1M6TI60_9FLAO</name>
<dbReference type="InterPro" id="IPR006680">
    <property type="entry name" value="Amidohydro-rel"/>
</dbReference>
<dbReference type="STRING" id="228958.SAMN04488007_3236"/>
<feature type="domain" description="Amidohydrolase-related" evidence="2">
    <location>
        <begin position="346"/>
        <end position="410"/>
    </location>
</feature>
<dbReference type="Gene3D" id="3.20.20.140">
    <property type="entry name" value="Metal-dependent hydrolases"/>
    <property type="match status" value="1"/>
</dbReference>